<sequence length="237" mass="25934">MKQFLIAALLTFTFAGFSAQAEDRLIIVNGVAERSLDPNMVQLEISVWSKANTAKQAQSLAAQSYKQVKKSFDEFKIKKEDIQTTGYSLSPTYEYDQKAQRNQLTGYQVTQSLTVVIRKVEDAGNFLDSLIDEKKGNNSGVNVQSINWDSDKRDQAIAAALGDAVRSSKGKAEEIAKAAGVKIRNVSKISHTTSDGGGPRPVFARAEMMMKASDVSTEVSGGQVRVRVEVSAEYEIQ</sequence>
<evidence type="ECO:0000313" key="3">
    <source>
        <dbReference type="Proteomes" id="UP000075320"/>
    </source>
</evidence>
<protein>
    <recommendedName>
        <fullName evidence="4">Outer membrane protein</fullName>
    </recommendedName>
</protein>
<dbReference type="EMBL" id="LUKE01000001">
    <property type="protein sequence ID" value="KYG65663.1"/>
    <property type="molecule type" value="Genomic_DNA"/>
</dbReference>
<dbReference type="InterPro" id="IPR007497">
    <property type="entry name" value="SIMPL/DUF541"/>
</dbReference>
<evidence type="ECO:0008006" key="4">
    <source>
        <dbReference type="Google" id="ProtNLM"/>
    </source>
</evidence>
<keyword evidence="1" id="KW-0732">Signal</keyword>
<reference evidence="2 3" key="1">
    <citation type="submission" date="2016-03" db="EMBL/GenBank/DDBJ databases">
        <authorList>
            <person name="Ploux O."/>
        </authorList>
    </citation>
    <scope>NUCLEOTIDE SEQUENCE [LARGE SCALE GENOMIC DNA]</scope>
    <source>
        <strain evidence="2 3">R0</strain>
    </source>
</reference>
<accession>A0A150WMD1</accession>
<organism evidence="2 3">
    <name type="scientific">Bdellovibrio bacteriovorus</name>
    <dbReference type="NCBI Taxonomy" id="959"/>
    <lineage>
        <taxon>Bacteria</taxon>
        <taxon>Pseudomonadati</taxon>
        <taxon>Bdellovibrionota</taxon>
        <taxon>Bdellovibrionia</taxon>
        <taxon>Bdellovibrionales</taxon>
        <taxon>Pseudobdellovibrionaceae</taxon>
        <taxon>Bdellovibrio</taxon>
    </lineage>
</organism>
<dbReference type="RefSeq" id="WP_061833207.1">
    <property type="nucleotide sequence ID" value="NZ_LUKE01000001.1"/>
</dbReference>
<evidence type="ECO:0000313" key="2">
    <source>
        <dbReference type="EMBL" id="KYG65663.1"/>
    </source>
</evidence>
<dbReference type="InterPro" id="IPR052022">
    <property type="entry name" value="26kDa_periplasmic_antigen"/>
</dbReference>
<dbReference type="PANTHER" id="PTHR34387">
    <property type="entry name" value="SLR1258 PROTEIN"/>
    <property type="match status" value="1"/>
</dbReference>
<dbReference type="PANTHER" id="PTHR34387:SF2">
    <property type="entry name" value="SLR1258 PROTEIN"/>
    <property type="match status" value="1"/>
</dbReference>
<dbReference type="Gene3D" id="3.30.110.170">
    <property type="entry name" value="Protein of unknown function (DUF541), domain 1"/>
    <property type="match status" value="1"/>
</dbReference>
<keyword evidence="3" id="KW-1185">Reference proteome</keyword>
<name>A0A150WMD1_BDEBC</name>
<dbReference type="AlphaFoldDB" id="A0A150WMD1"/>
<comment type="caution">
    <text evidence="2">The sequence shown here is derived from an EMBL/GenBank/DDBJ whole genome shotgun (WGS) entry which is preliminary data.</text>
</comment>
<gene>
    <name evidence="2" type="ORF">AZI86_00885</name>
</gene>
<proteinExistence type="predicted"/>
<dbReference type="Proteomes" id="UP000075320">
    <property type="component" value="Unassembled WGS sequence"/>
</dbReference>
<feature type="signal peptide" evidence="1">
    <location>
        <begin position="1"/>
        <end position="21"/>
    </location>
</feature>
<dbReference type="Gene3D" id="3.30.70.2970">
    <property type="entry name" value="Protein of unknown function (DUF541), domain 2"/>
    <property type="match status" value="1"/>
</dbReference>
<dbReference type="Pfam" id="PF04402">
    <property type="entry name" value="SIMPL"/>
    <property type="match status" value="1"/>
</dbReference>
<feature type="chain" id="PRO_5007573241" description="Outer membrane protein" evidence="1">
    <location>
        <begin position="22"/>
        <end position="237"/>
    </location>
</feature>
<evidence type="ECO:0000256" key="1">
    <source>
        <dbReference type="SAM" id="SignalP"/>
    </source>
</evidence>
<dbReference type="GO" id="GO:0006974">
    <property type="term" value="P:DNA damage response"/>
    <property type="evidence" value="ECO:0007669"/>
    <property type="project" value="TreeGrafter"/>
</dbReference>